<evidence type="ECO:0000313" key="2">
    <source>
        <dbReference type="Proteomes" id="UP000032686"/>
    </source>
</evidence>
<dbReference type="GeneID" id="24722437"/>
<dbReference type="KEGG" id="vg:24722437"/>
<organism evidence="1 2">
    <name type="scientific">Lactococcus phage WRP3</name>
    <dbReference type="NCBI Taxonomy" id="1560313"/>
    <lineage>
        <taxon>Viruses</taxon>
        <taxon>Duplodnaviria</taxon>
        <taxon>Heunggongvirae</taxon>
        <taxon>Uroviricota</taxon>
        <taxon>Caudoviricetes</taxon>
        <taxon>Audreyjarvisvirus</taxon>
        <taxon>Audreyjarvisvirus WRP3</taxon>
    </lineage>
</organism>
<protein>
    <submittedName>
        <fullName evidence="1">Terminase family protein</fullName>
    </submittedName>
</protein>
<sequence length="565" mass="65072">MLSVKEFNDNFGDVKDGFRDMISYFRMYPDRFIDYIKTESTMFDLLPFQRVYMRTFFRYKRVGIVASRGISKTYIELLSNYVKCILYPNNALAVAMPTKEQSAKVVKSKFEEFWRDYPLLKNELIFNKCKFEKDYVKLVFKNGSTLDTLTVGESSRGLRAQGITLEEIVDERMDAKTINEVIRPMLAQARNVVGHGVDKENEYSKTEAYVTTASHKQSYCYDKFRALYEEMEQGKPTIVLGTSYEMGTHFGTLDIDDVNEKLEDPTYSPLSFEREFRSVFTGSSEKSLVSADEISKARVLEKPMWKINSEDKKNPNVRFVLSYDVARSQSGNTANSSLAVIRIEDRGDGTYTKHLVNIFTMQGSHFENQAKFLKQKVNEFNATILCVDINGMGWGLVDYLTSEIDDNPPYSVVNDDGYAEYKKPNSIPMIFAVSAQKKGTKNSNIINHFMATFANNDVKILTSESKIQASIKEKDPRKEADKLLPFIQTDRLVDEIMNLEYVNNGNTGTVKQVSQKIQKDRYSAFAYGLYWIYLEESESKRKRKKPDDDAYGFMKIKAPVYKRFK</sequence>
<gene>
    <name evidence="1" type="ORF">WRP3_171</name>
</gene>
<dbReference type="Gene3D" id="3.30.420.240">
    <property type="match status" value="1"/>
</dbReference>
<keyword evidence="2" id="KW-1185">Reference proteome</keyword>
<dbReference type="InterPro" id="IPR027417">
    <property type="entry name" value="P-loop_NTPase"/>
</dbReference>
<reference evidence="1 2" key="1">
    <citation type="journal article" date="2015" name="Appl. Environ. Microbiol.">
        <title>Lactococcal 949 group phages recognize a carbohydrate receptor on the host cell surface.</title>
        <authorList>
            <person name="Mahony J."/>
            <person name="Randazzo W."/>
            <person name="Neve H."/>
            <person name="Settanni L."/>
            <person name="van Sinderen D."/>
        </authorList>
    </citation>
    <scope>NUCLEOTIDE SEQUENCE [LARGE SCALE GENOMIC DNA]</scope>
    <source>
        <strain evidence="1">WRP3</strain>
    </source>
</reference>
<name>A0A0D3MT14_9CAUD</name>
<accession>A0A0D3MT14</accession>
<proteinExistence type="predicted"/>
<dbReference type="OrthoDB" id="1237at10239"/>
<evidence type="ECO:0000313" key="1">
    <source>
        <dbReference type="EMBL" id="AIX12674.1"/>
    </source>
</evidence>
<dbReference type="RefSeq" id="YP_009147828.1">
    <property type="nucleotide sequence ID" value="NC_027341.1"/>
</dbReference>
<dbReference type="EMBL" id="KM677185">
    <property type="protein sequence ID" value="AIX12674.1"/>
    <property type="molecule type" value="Genomic_DNA"/>
</dbReference>
<dbReference type="Gene3D" id="3.40.50.300">
    <property type="entry name" value="P-loop containing nucleotide triphosphate hydrolases"/>
    <property type="match status" value="1"/>
</dbReference>
<dbReference type="Proteomes" id="UP000032686">
    <property type="component" value="Segment"/>
</dbReference>